<evidence type="ECO:0000313" key="1">
    <source>
        <dbReference type="EMBL" id="PTB46008.1"/>
    </source>
</evidence>
<evidence type="ECO:0000313" key="2">
    <source>
        <dbReference type="Proteomes" id="UP000240493"/>
    </source>
</evidence>
<dbReference type="EMBL" id="KZ679256">
    <property type="protein sequence ID" value="PTB46008.1"/>
    <property type="molecule type" value="Genomic_DNA"/>
</dbReference>
<sequence length="54" mass="6273">MPFRVLVNATCRCVDVITAAYFENNPQTGIGDGIFRALRNKYVNNWLYLRCNFN</sequence>
<protein>
    <submittedName>
        <fullName evidence="1">Uncharacterized protein</fullName>
    </submittedName>
</protein>
<accession>A0A2T3ZMH6</accession>
<name>A0A2T3ZMH6_TRIA4</name>
<keyword evidence="2" id="KW-1185">Reference proteome</keyword>
<proteinExistence type="predicted"/>
<dbReference type="Proteomes" id="UP000240493">
    <property type="component" value="Unassembled WGS sequence"/>
</dbReference>
<organism evidence="1 2">
    <name type="scientific">Trichoderma asperellum (strain ATCC 204424 / CBS 433.97 / NBRC 101777)</name>
    <dbReference type="NCBI Taxonomy" id="1042311"/>
    <lineage>
        <taxon>Eukaryota</taxon>
        <taxon>Fungi</taxon>
        <taxon>Dikarya</taxon>
        <taxon>Ascomycota</taxon>
        <taxon>Pezizomycotina</taxon>
        <taxon>Sordariomycetes</taxon>
        <taxon>Hypocreomycetidae</taxon>
        <taxon>Hypocreales</taxon>
        <taxon>Hypocreaceae</taxon>
        <taxon>Trichoderma</taxon>
    </lineage>
</organism>
<gene>
    <name evidence="1" type="ORF">M441DRAFT_126879</name>
</gene>
<reference evidence="1 2" key="1">
    <citation type="submission" date="2016-07" db="EMBL/GenBank/DDBJ databases">
        <title>Multiple horizontal gene transfer events from other fungi enriched the ability of initially mycotrophic Trichoderma (Ascomycota) to feed on dead plant biomass.</title>
        <authorList>
            <consortium name="DOE Joint Genome Institute"/>
            <person name="Aerts A."/>
            <person name="Atanasova L."/>
            <person name="Chenthamara K."/>
            <person name="Zhang J."/>
            <person name="Grujic M."/>
            <person name="Henrissat B."/>
            <person name="Kuo A."/>
            <person name="Salamov A."/>
            <person name="Lipzen A."/>
            <person name="Labutti K."/>
            <person name="Barry K."/>
            <person name="Miao Y."/>
            <person name="Rahimi M.J."/>
            <person name="Shen Q."/>
            <person name="Grigoriev I.V."/>
            <person name="Kubicek C.P."/>
            <person name="Druzhinina I.S."/>
        </authorList>
    </citation>
    <scope>NUCLEOTIDE SEQUENCE [LARGE SCALE GENOMIC DNA]</scope>
    <source>
        <strain evidence="1 2">CBS 433.97</strain>
    </source>
</reference>
<dbReference type="AlphaFoldDB" id="A0A2T3ZMH6"/>